<proteinExistence type="predicted"/>
<dbReference type="EMBL" id="JAEFBK010000003">
    <property type="protein sequence ID" value="KAG7626780.1"/>
    <property type="molecule type" value="Genomic_DNA"/>
</dbReference>
<accession>A0A8T2EWP4</accession>
<comment type="caution">
    <text evidence="1">The sequence shown here is derived from an EMBL/GenBank/DDBJ whole genome shotgun (WGS) entry which is preliminary data.</text>
</comment>
<name>A0A8T2EWP4_9BRAS</name>
<organism evidence="1 2">
    <name type="scientific">Arabidopsis thaliana x Arabidopsis arenosa</name>
    <dbReference type="NCBI Taxonomy" id="1240361"/>
    <lineage>
        <taxon>Eukaryota</taxon>
        <taxon>Viridiplantae</taxon>
        <taxon>Streptophyta</taxon>
        <taxon>Embryophyta</taxon>
        <taxon>Tracheophyta</taxon>
        <taxon>Spermatophyta</taxon>
        <taxon>Magnoliopsida</taxon>
        <taxon>eudicotyledons</taxon>
        <taxon>Gunneridae</taxon>
        <taxon>Pentapetalae</taxon>
        <taxon>rosids</taxon>
        <taxon>malvids</taxon>
        <taxon>Brassicales</taxon>
        <taxon>Brassicaceae</taxon>
        <taxon>Camelineae</taxon>
        <taxon>Arabidopsis</taxon>
    </lineage>
</organism>
<sequence length="50" mass="5829">MHLFGAIAVSTDISPLALTTFNFHLDRTSTRIGNSWLHFFPIEYHVDYQF</sequence>
<gene>
    <name evidence="1" type="ORF">ISN45_At03g029020</name>
</gene>
<evidence type="ECO:0000313" key="1">
    <source>
        <dbReference type="EMBL" id="KAG7626780.1"/>
    </source>
</evidence>
<dbReference type="AlphaFoldDB" id="A0A8T2EWP4"/>
<evidence type="ECO:0000313" key="2">
    <source>
        <dbReference type="Proteomes" id="UP000694240"/>
    </source>
</evidence>
<protein>
    <submittedName>
        <fullName evidence="1">Uncharacterized protein</fullName>
    </submittedName>
</protein>
<keyword evidence="2" id="KW-1185">Reference proteome</keyword>
<reference evidence="1 2" key="1">
    <citation type="submission" date="2020-12" db="EMBL/GenBank/DDBJ databases">
        <title>Concerted genomic and epigenomic changes stabilize Arabidopsis allopolyploids.</title>
        <authorList>
            <person name="Chen Z."/>
        </authorList>
    </citation>
    <scope>NUCLEOTIDE SEQUENCE [LARGE SCALE GENOMIC DNA]</scope>
    <source>
        <strain evidence="1">Allo738</strain>
        <tissue evidence="1">Leaf</tissue>
    </source>
</reference>
<dbReference type="Proteomes" id="UP000694240">
    <property type="component" value="Chromosome 3"/>
</dbReference>